<evidence type="ECO:0000313" key="2">
    <source>
        <dbReference type="Proteomes" id="UP001622594"/>
    </source>
</evidence>
<name>A0ABZ1L966_9ACTN</name>
<organism evidence="1 2">
    <name type="scientific">Streptomyces zaomyceticus</name>
    <dbReference type="NCBI Taxonomy" id="68286"/>
    <lineage>
        <taxon>Bacteria</taxon>
        <taxon>Bacillati</taxon>
        <taxon>Actinomycetota</taxon>
        <taxon>Actinomycetes</taxon>
        <taxon>Kitasatosporales</taxon>
        <taxon>Streptomycetaceae</taxon>
        <taxon>Streptomyces</taxon>
    </lineage>
</organism>
<keyword evidence="2" id="KW-1185">Reference proteome</keyword>
<dbReference type="Proteomes" id="UP001622594">
    <property type="component" value="Chromosome"/>
</dbReference>
<protein>
    <submittedName>
        <fullName evidence="1">Uncharacterized protein</fullName>
    </submittedName>
</protein>
<evidence type="ECO:0000313" key="1">
    <source>
        <dbReference type="EMBL" id="WTR69921.1"/>
    </source>
</evidence>
<gene>
    <name evidence="1" type="ORF">OG814_11870</name>
</gene>
<sequence length="238" mass="25429">MAAIPQDLLDRVRALESRIRMLEGRAQIRPAMDQILNGDVVVGEGGALAVLHPSGSATLFRVGRIFQNPDEYGTVVRRDDGSIAISLYRGQNNPGTVPQAIRLVDADGAEIFAEDTVAGGIARPYIPLPVPREESTAKWPSTTSTTFTTVARSNGIIQQPRARVYAQVTSSGGATAQLQFRVNGSIVATGTAGQPLVATFAIPSYTYGMEAEFELQARVSSGTGTAFAMTRYLYGYQS</sequence>
<proteinExistence type="predicted"/>
<accession>A0ABZ1L966</accession>
<dbReference type="EMBL" id="CP108188">
    <property type="protein sequence ID" value="WTR69921.1"/>
    <property type="molecule type" value="Genomic_DNA"/>
</dbReference>
<dbReference type="RefSeq" id="WP_406334371.1">
    <property type="nucleotide sequence ID" value="NZ_CP108188.1"/>
</dbReference>
<reference evidence="1 2" key="1">
    <citation type="submission" date="2022-10" db="EMBL/GenBank/DDBJ databases">
        <title>The complete genomes of actinobacterial strains from the NBC collection.</title>
        <authorList>
            <person name="Joergensen T.S."/>
            <person name="Alvarez Arevalo M."/>
            <person name="Sterndorff E.B."/>
            <person name="Faurdal D."/>
            <person name="Vuksanovic O."/>
            <person name="Mourched A.-S."/>
            <person name="Charusanti P."/>
            <person name="Shaw S."/>
            <person name="Blin K."/>
            <person name="Weber T."/>
        </authorList>
    </citation>
    <scope>NUCLEOTIDE SEQUENCE [LARGE SCALE GENOMIC DNA]</scope>
    <source>
        <strain evidence="1 2">NBC_00123</strain>
    </source>
</reference>